<dbReference type="Proteomes" id="UP000482960">
    <property type="component" value="Unassembled WGS sequence"/>
</dbReference>
<organism evidence="2 3">
    <name type="scientific">Phytohabitans rumicis</name>
    <dbReference type="NCBI Taxonomy" id="1076125"/>
    <lineage>
        <taxon>Bacteria</taxon>
        <taxon>Bacillati</taxon>
        <taxon>Actinomycetota</taxon>
        <taxon>Actinomycetes</taxon>
        <taxon>Micromonosporales</taxon>
        <taxon>Micromonosporaceae</taxon>
    </lineage>
</organism>
<reference evidence="2 3" key="1">
    <citation type="submission" date="2020-03" db="EMBL/GenBank/DDBJ databases">
        <title>Whole genome shotgun sequence of Phytohabitans rumicis NBRC 108638.</title>
        <authorList>
            <person name="Komaki H."/>
            <person name="Tamura T."/>
        </authorList>
    </citation>
    <scope>NUCLEOTIDE SEQUENCE [LARGE SCALE GENOMIC DNA]</scope>
    <source>
        <strain evidence="2 3">NBRC 108638</strain>
    </source>
</reference>
<protein>
    <submittedName>
        <fullName evidence="2">Uncharacterized protein</fullName>
    </submittedName>
</protein>
<comment type="caution">
    <text evidence="2">The sequence shown here is derived from an EMBL/GenBank/DDBJ whole genome shotgun (WGS) entry which is preliminary data.</text>
</comment>
<dbReference type="AlphaFoldDB" id="A0A6V8KZI0"/>
<accession>A0A6V8KZI0</accession>
<feature type="region of interest" description="Disordered" evidence="1">
    <location>
        <begin position="1"/>
        <end position="25"/>
    </location>
</feature>
<name>A0A6V8KZI0_9ACTN</name>
<evidence type="ECO:0000313" key="2">
    <source>
        <dbReference type="EMBL" id="GFJ87901.1"/>
    </source>
</evidence>
<sequence length="85" mass="8887">MVVSAGCRMSRPSLSETRTGRTTAATEMARARASVLPWKMLDTKTVATAKTTAVPPSNATSRRLGLSSVAMAATAIATRIVHTPT</sequence>
<reference evidence="2 3" key="2">
    <citation type="submission" date="2020-03" db="EMBL/GenBank/DDBJ databases">
        <authorList>
            <person name="Ichikawa N."/>
            <person name="Kimura A."/>
            <person name="Kitahashi Y."/>
            <person name="Uohara A."/>
        </authorList>
    </citation>
    <scope>NUCLEOTIDE SEQUENCE [LARGE SCALE GENOMIC DNA]</scope>
    <source>
        <strain evidence="2 3">NBRC 108638</strain>
    </source>
</reference>
<proteinExistence type="predicted"/>
<evidence type="ECO:0000256" key="1">
    <source>
        <dbReference type="SAM" id="MobiDB-lite"/>
    </source>
</evidence>
<gene>
    <name evidence="2" type="ORF">Prum_015430</name>
</gene>
<keyword evidence="3" id="KW-1185">Reference proteome</keyword>
<evidence type="ECO:0000313" key="3">
    <source>
        <dbReference type="Proteomes" id="UP000482960"/>
    </source>
</evidence>
<dbReference type="EMBL" id="BLPG01000001">
    <property type="protein sequence ID" value="GFJ87901.1"/>
    <property type="molecule type" value="Genomic_DNA"/>
</dbReference>